<accession>A0A6P5G536</accession>
<evidence type="ECO:0000313" key="3">
    <source>
        <dbReference type="RefSeq" id="XP_020102967.1"/>
    </source>
</evidence>
<dbReference type="GeneID" id="109720331"/>
<reference evidence="3" key="2">
    <citation type="submission" date="2025-08" db="UniProtKB">
        <authorList>
            <consortium name="RefSeq"/>
        </authorList>
    </citation>
    <scope>IDENTIFICATION</scope>
    <source>
        <tissue evidence="3">Leaf</tissue>
    </source>
</reference>
<sequence>MTEFTYNNSYQASIKMALFEALYGRKCRSPFHWSEVGEKLILGPEVVQEAESKVRLARERLIAAQSRQKSYADKRQPQLEFQVGDHVFLKVSPPKGIKRFDIRGKFSPWFIGPYEILERVGSVAYWLALPLNLSGVHNVFHVFALRKYVFDPAHVLGSTLLKLWEDLSFEEQLVRILAPEVKASES</sequence>
<evidence type="ECO:0000313" key="2">
    <source>
        <dbReference type="Proteomes" id="UP000515123"/>
    </source>
</evidence>
<dbReference type="InterPro" id="IPR056924">
    <property type="entry name" value="SH3_Tf2-1"/>
</dbReference>
<dbReference type="OrthoDB" id="779927at2759"/>
<reference evidence="2" key="1">
    <citation type="journal article" date="2015" name="Nat. Genet.">
        <title>The pineapple genome and the evolution of CAM photosynthesis.</title>
        <authorList>
            <person name="Ming R."/>
            <person name="VanBuren R."/>
            <person name="Wai C.M."/>
            <person name="Tang H."/>
            <person name="Schatz M.C."/>
            <person name="Bowers J.E."/>
            <person name="Lyons E."/>
            <person name="Wang M.L."/>
            <person name="Chen J."/>
            <person name="Biggers E."/>
            <person name="Zhang J."/>
            <person name="Huang L."/>
            <person name="Zhang L."/>
            <person name="Miao W."/>
            <person name="Zhang J."/>
            <person name="Ye Z."/>
            <person name="Miao C."/>
            <person name="Lin Z."/>
            <person name="Wang H."/>
            <person name="Zhou H."/>
            <person name="Yim W.C."/>
            <person name="Priest H.D."/>
            <person name="Zheng C."/>
            <person name="Woodhouse M."/>
            <person name="Edger P.P."/>
            <person name="Guyot R."/>
            <person name="Guo H.B."/>
            <person name="Guo H."/>
            <person name="Zheng G."/>
            <person name="Singh R."/>
            <person name="Sharma A."/>
            <person name="Min X."/>
            <person name="Zheng Y."/>
            <person name="Lee H."/>
            <person name="Gurtowski J."/>
            <person name="Sedlazeck F.J."/>
            <person name="Harkess A."/>
            <person name="McKain M.R."/>
            <person name="Liao Z."/>
            <person name="Fang J."/>
            <person name="Liu J."/>
            <person name="Zhang X."/>
            <person name="Zhang Q."/>
            <person name="Hu W."/>
            <person name="Qin Y."/>
            <person name="Wang K."/>
            <person name="Chen L.Y."/>
            <person name="Shirley N."/>
            <person name="Lin Y.R."/>
            <person name="Liu L.Y."/>
            <person name="Hernandez A.G."/>
            <person name="Wright C.L."/>
            <person name="Bulone V."/>
            <person name="Tuskan G.A."/>
            <person name="Heath K."/>
            <person name="Zee F."/>
            <person name="Moore P.H."/>
            <person name="Sunkar R."/>
            <person name="Leebens-Mack J.H."/>
            <person name="Mockler T."/>
            <person name="Bennetzen J.L."/>
            <person name="Freeling M."/>
            <person name="Sankoff D."/>
            <person name="Paterson A.H."/>
            <person name="Zhu X."/>
            <person name="Yang X."/>
            <person name="Smith J.A."/>
            <person name="Cushman J.C."/>
            <person name="Paull R.E."/>
            <person name="Yu Q."/>
        </authorList>
    </citation>
    <scope>NUCLEOTIDE SEQUENCE [LARGE SCALE GENOMIC DNA]</scope>
    <source>
        <strain evidence="2">cv. F153</strain>
    </source>
</reference>
<dbReference type="PANTHER" id="PTHR46148:SF57">
    <property type="entry name" value="OS12G0499874 PROTEIN"/>
    <property type="match status" value="1"/>
</dbReference>
<protein>
    <submittedName>
        <fullName evidence="3">Uncharacterized protein LOC109720331</fullName>
    </submittedName>
</protein>
<name>A0A6P5G536_ANACO</name>
<feature type="domain" description="Tf2-1-like SH3-like" evidence="1">
    <location>
        <begin position="84"/>
        <end position="149"/>
    </location>
</feature>
<proteinExistence type="predicted"/>
<organism evidence="2 3">
    <name type="scientific">Ananas comosus</name>
    <name type="common">Pineapple</name>
    <name type="synonym">Ananas ananas</name>
    <dbReference type="NCBI Taxonomy" id="4615"/>
    <lineage>
        <taxon>Eukaryota</taxon>
        <taxon>Viridiplantae</taxon>
        <taxon>Streptophyta</taxon>
        <taxon>Embryophyta</taxon>
        <taxon>Tracheophyta</taxon>
        <taxon>Spermatophyta</taxon>
        <taxon>Magnoliopsida</taxon>
        <taxon>Liliopsida</taxon>
        <taxon>Poales</taxon>
        <taxon>Bromeliaceae</taxon>
        <taxon>Bromelioideae</taxon>
        <taxon>Ananas</taxon>
    </lineage>
</organism>
<keyword evidence="2" id="KW-1185">Reference proteome</keyword>
<evidence type="ECO:0000259" key="1">
    <source>
        <dbReference type="Pfam" id="PF24626"/>
    </source>
</evidence>
<gene>
    <name evidence="3" type="primary">LOC109720331</name>
</gene>
<dbReference type="Pfam" id="PF24626">
    <property type="entry name" value="SH3_Tf2-1"/>
    <property type="match status" value="1"/>
</dbReference>
<dbReference type="AlphaFoldDB" id="A0A6P5G536"/>
<dbReference type="RefSeq" id="XP_020102967.1">
    <property type="nucleotide sequence ID" value="XM_020247378.1"/>
</dbReference>
<dbReference type="Proteomes" id="UP000515123">
    <property type="component" value="Linkage group 14"/>
</dbReference>
<dbReference type="PANTHER" id="PTHR46148">
    <property type="entry name" value="CHROMO DOMAIN-CONTAINING PROTEIN"/>
    <property type="match status" value="1"/>
</dbReference>